<organism evidence="1 2">
    <name type="scientific">Fadolivirus FV1/VV64</name>
    <dbReference type="NCBI Taxonomy" id="3070911"/>
    <lineage>
        <taxon>Viruses</taxon>
        <taxon>Varidnaviria</taxon>
        <taxon>Bamfordvirae</taxon>
        <taxon>Nucleocytoviricota</taxon>
        <taxon>Megaviricetes</taxon>
        <taxon>Imitervirales</taxon>
        <taxon>Mimiviridae</taxon>
        <taxon>Klosneuvirinae</taxon>
        <taxon>Fadolivirus</taxon>
        <taxon>Fadolivirus algeromassiliense</taxon>
    </lineage>
</organism>
<dbReference type="Proteomes" id="UP001162001">
    <property type="component" value="Segment"/>
</dbReference>
<keyword evidence="2" id="KW-1185">Reference proteome</keyword>
<proteinExistence type="predicted"/>
<evidence type="ECO:0000313" key="1">
    <source>
        <dbReference type="EMBL" id="QKF93617.1"/>
    </source>
</evidence>
<accession>A0A7D3V8J6</accession>
<protein>
    <submittedName>
        <fullName evidence="1">Uncharacterized protein</fullName>
    </submittedName>
</protein>
<sequence length="313" mass="37631">MDTVPSLSNPYFSYPGSPFRGYHNLKLYNTELLRLSKYIDDFITNPIKECLFHLCIGAAFEEIAEAEDYANIYTKYSQWRQLFPDHVEKFAIEQNGPVRICIISPNTTFELDNFKDPLFIKYTNSTFNWERTSDLTYISKSFDIIVNIFCTMMPHNDQKRNNNIMSYIKKNKIYEMINWVLTLEQTEQDIQFINIFYNKLKILFDIINQYNGIITCFSFAVFNEATDYYRYNEYEMFSEIKELFGYEYNNRLLCRWIFEFEHQIMKVYNNKTFNKIVYVNIIEYLGKNRTQEYISFGNYNDKNIIAIKSIRIT</sequence>
<name>A0A7D3V8J6_9VIRU</name>
<gene>
    <name evidence="1" type="ORF">Fadolivirus_1_159</name>
</gene>
<reference evidence="1 2" key="1">
    <citation type="submission" date="2020-04" db="EMBL/GenBank/DDBJ databases">
        <title>Advantages and limits of metagenomic assembly and binning of a giant virus.</title>
        <authorList>
            <person name="Schulz F."/>
            <person name="Andreani J."/>
            <person name="Francis R."/>
            <person name="Boudjemaa H."/>
            <person name="Bou Khalil J.Y."/>
            <person name="Lee J."/>
            <person name="La Scola B."/>
            <person name="Woyke T."/>
        </authorList>
    </citation>
    <scope>NUCLEOTIDE SEQUENCE [LARGE SCALE GENOMIC DNA]</scope>
    <source>
        <strain evidence="1 2">FV1/VV64</strain>
    </source>
</reference>
<dbReference type="EMBL" id="MT418680">
    <property type="protein sequence ID" value="QKF93617.1"/>
    <property type="molecule type" value="Genomic_DNA"/>
</dbReference>
<evidence type="ECO:0000313" key="2">
    <source>
        <dbReference type="Proteomes" id="UP001162001"/>
    </source>
</evidence>